<reference evidence="2 3" key="1">
    <citation type="submission" date="2024-04" db="EMBL/GenBank/DDBJ databases">
        <authorList>
            <person name="Fracassetti M."/>
        </authorList>
    </citation>
    <scope>NUCLEOTIDE SEQUENCE [LARGE SCALE GENOMIC DNA]</scope>
</reference>
<sequence length="83" mass="8121">MLSTSDGGIPSATAALCPSGRPLDTTLPLAPFNPSVTLTGAGSTPPSSSAPMDSSTTTSNIPLSYANVVSDGKNQGSTPPLST</sequence>
<protein>
    <submittedName>
        <fullName evidence="2">Uncharacterized protein</fullName>
    </submittedName>
</protein>
<feature type="compositionally biased region" description="Low complexity" evidence="1">
    <location>
        <begin position="39"/>
        <end position="51"/>
    </location>
</feature>
<dbReference type="Proteomes" id="UP001497516">
    <property type="component" value="Chromosome 10"/>
</dbReference>
<dbReference type="EMBL" id="OZ034814">
    <property type="protein sequence ID" value="CAL1359205.1"/>
    <property type="molecule type" value="Genomic_DNA"/>
</dbReference>
<evidence type="ECO:0000313" key="3">
    <source>
        <dbReference type="Proteomes" id="UP001497516"/>
    </source>
</evidence>
<dbReference type="AlphaFoldDB" id="A0AAV2CSA6"/>
<keyword evidence="3" id="KW-1185">Reference proteome</keyword>
<organism evidence="2 3">
    <name type="scientific">Linum trigynum</name>
    <dbReference type="NCBI Taxonomy" id="586398"/>
    <lineage>
        <taxon>Eukaryota</taxon>
        <taxon>Viridiplantae</taxon>
        <taxon>Streptophyta</taxon>
        <taxon>Embryophyta</taxon>
        <taxon>Tracheophyta</taxon>
        <taxon>Spermatophyta</taxon>
        <taxon>Magnoliopsida</taxon>
        <taxon>eudicotyledons</taxon>
        <taxon>Gunneridae</taxon>
        <taxon>Pentapetalae</taxon>
        <taxon>rosids</taxon>
        <taxon>fabids</taxon>
        <taxon>Malpighiales</taxon>
        <taxon>Linaceae</taxon>
        <taxon>Linum</taxon>
    </lineage>
</organism>
<feature type="compositionally biased region" description="Polar residues" evidence="1">
    <location>
        <begin position="52"/>
        <end position="62"/>
    </location>
</feature>
<accession>A0AAV2CSA6</accession>
<feature type="compositionally biased region" description="Polar residues" evidence="1">
    <location>
        <begin position="72"/>
        <end position="83"/>
    </location>
</feature>
<name>A0AAV2CSA6_9ROSI</name>
<gene>
    <name evidence="2" type="ORF">LTRI10_LOCUS6708</name>
</gene>
<feature type="region of interest" description="Disordered" evidence="1">
    <location>
        <begin position="1"/>
        <end position="83"/>
    </location>
</feature>
<evidence type="ECO:0000256" key="1">
    <source>
        <dbReference type="SAM" id="MobiDB-lite"/>
    </source>
</evidence>
<proteinExistence type="predicted"/>
<evidence type="ECO:0000313" key="2">
    <source>
        <dbReference type="EMBL" id="CAL1359205.1"/>
    </source>
</evidence>